<protein>
    <submittedName>
        <fullName evidence="3">Transcription factor Atl1</fullName>
    </submittedName>
</protein>
<dbReference type="InterPro" id="IPR050283">
    <property type="entry name" value="E-box_TF_Regulators"/>
</dbReference>
<dbReference type="CDD" id="cd11390">
    <property type="entry name" value="bHLH_TS"/>
    <property type="match status" value="1"/>
</dbReference>
<dbReference type="GO" id="GO:0000977">
    <property type="term" value="F:RNA polymerase II transcription regulatory region sequence-specific DNA binding"/>
    <property type="evidence" value="ECO:0007669"/>
    <property type="project" value="TreeGrafter"/>
</dbReference>
<dbReference type="GO" id="GO:0000981">
    <property type="term" value="F:DNA-binding transcription factor activity, RNA polymerase II-specific"/>
    <property type="evidence" value="ECO:0007669"/>
    <property type="project" value="TreeGrafter"/>
</dbReference>
<dbReference type="SMART" id="SM00353">
    <property type="entry name" value="HLH"/>
    <property type="match status" value="1"/>
</dbReference>
<evidence type="ECO:0000313" key="3">
    <source>
        <dbReference type="EMBL" id="AAQ75377.1"/>
    </source>
</evidence>
<feature type="domain" description="BHLH" evidence="2">
    <location>
        <begin position="61"/>
        <end position="114"/>
    </location>
</feature>
<feature type="region of interest" description="Disordered" evidence="1">
    <location>
        <begin position="1"/>
        <end position="58"/>
    </location>
</feature>
<dbReference type="GO" id="GO:0032502">
    <property type="term" value="P:developmental process"/>
    <property type="evidence" value="ECO:0007669"/>
    <property type="project" value="TreeGrafter"/>
</dbReference>
<reference evidence="3" key="1">
    <citation type="journal article" date="2004" name="Dev. Biol.">
        <title>Developmental and evolutionary aspects of the basic helix-loop-helix transcription factors Atonal-like 1 and Achaete-scute homolog 2 in the jellyfish.</title>
        <authorList>
            <person name="Seipel K."/>
            <person name="Yanze N."/>
            <person name="Schmid V."/>
        </authorList>
    </citation>
    <scope>NUCLEOTIDE SEQUENCE</scope>
</reference>
<evidence type="ECO:0000259" key="2">
    <source>
        <dbReference type="PROSITE" id="PS50888"/>
    </source>
</evidence>
<proteinExistence type="evidence at transcript level"/>
<evidence type="ECO:0000256" key="1">
    <source>
        <dbReference type="SAM" id="MobiDB-lite"/>
    </source>
</evidence>
<dbReference type="PANTHER" id="PTHR23349:SF68">
    <property type="entry name" value="FI14601P"/>
    <property type="match status" value="1"/>
</dbReference>
<dbReference type="GO" id="GO:0046983">
    <property type="term" value="F:protein dimerization activity"/>
    <property type="evidence" value="ECO:0007669"/>
    <property type="project" value="InterPro"/>
</dbReference>
<dbReference type="Gene3D" id="4.10.280.10">
    <property type="entry name" value="Helix-loop-helix DNA-binding domain"/>
    <property type="match status" value="1"/>
</dbReference>
<dbReference type="InterPro" id="IPR011598">
    <property type="entry name" value="bHLH_dom"/>
</dbReference>
<dbReference type="PANTHER" id="PTHR23349">
    <property type="entry name" value="BASIC HELIX-LOOP-HELIX TRANSCRIPTION FACTOR, TWIST"/>
    <property type="match status" value="1"/>
</dbReference>
<dbReference type="InterPro" id="IPR036638">
    <property type="entry name" value="HLH_DNA-bd_sf"/>
</dbReference>
<organism evidence="3">
    <name type="scientific">Podocoryna carnea</name>
    <name type="common">Hydrozoan</name>
    <dbReference type="NCBI Taxonomy" id="6096"/>
    <lineage>
        <taxon>Eukaryota</taxon>
        <taxon>Metazoa</taxon>
        <taxon>Cnidaria</taxon>
        <taxon>Hydrozoa</taxon>
        <taxon>Hydroidolina</taxon>
        <taxon>Anthoathecata</taxon>
        <taxon>Filifera</taxon>
        <taxon>Hydractiniidae</taxon>
        <taxon>Podocoryna</taxon>
    </lineage>
</organism>
<dbReference type="AlphaFoldDB" id="Q6W8W1"/>
<dbReference type="EMBL" id="AY303802">
    <property type="protein sequence ID" value="AAQ75377.1"/>
    <property type="molecule type" value="mRNA"/>
</dbReference>
<dbReference type="Pfam" id="PF00010">
    <property type="entry name" value="HLH"/>
    <property type="match status" value="1"/>
</dbReference>
<dbReference type="PROSITE" id="PS50888">
    <property type="entry name" value="BHLH"/>
    <property type="match status" value="1"/>
</dbReference>
<dbReference type="SUPFAM" id="SSF47459">
    <property type="entry name" value="HLH, helix-loop-helix DNA-binding domain"/>
    <property type="match status" value="1"/>
</dbReference>
<accession>Q6W8W1</accession>
<sequence>MLYLQNKPLSKRKALMGELEIRKTEEPLPSQEQNETGENNEEGGKNVSSVDLLKIPPGPNRSRAVANLLERRRVAELNNAFEKLRDLVPTYGDEDRALSKIKTLKYALNYMSHLSIILNKQANTGYFDSKTDFLTLGRRDPLLQKCRDHMRKRKVI</sequence>
<name>Q6W8W1_PODCA</name>